<gene>
    <name evidence="9" type="ORF">EHS25_009007</name>
</gene>
<evidence type="ECO:0000256" key="5">
    <source>
        <dbReference type="ARBA" id="ARBA00023163"/>
    </source>
</evidence>
<dbReference type="GO" id="GO:0008270">
    <property type="term" value="F:zinc ion binding"/>
    <property type="evidence" value="ECO:0007669"/>
    <property type="project" value="InterPro"/>
</dbReference>
<dbReference type="CDD" id="cd12148">
    <property type="entry name" value="fungal_TF_MHR"/>
    <property type="match status" value="1"/>
</dbReference>
<keyword evidence="5" id="KW-0804">Transcription</keyword>
<evidence type="ECO:0000256" key="6">
    <source>
        <dbReference type="ARBA" id="ARBA00023242"/>
    </source>
</evidence>
<keyword evidence="3" id="KW-0805">Transcription regulation</keyword>
<organism evidence="9 10">
    <name type="scientific">Saitozyma podzolica</name>
    <dbReference type="NCBI Taxonomy" id="1890683"/>
    <lineage>
        <taxon>Eukaryota</taxon>
        <taxon>Fungi</taxon>
        <taxon>Dikarya</taxon>
        <taxon>Basidiomycota</taxon>
        <taxon>Agaricomycotina</taxon>
        <taxon>Tremellomycetes</taxon>
        <taxon>Tremellales</taxon>
        <taxon>Trimorphomycetaceae</taxon>
        <taxon>Saitozyma</taxon>
    </lineage>
</organism>
<evidence type="ECO:0000313" key="10">
    <source>
        <dbReference type="Proteomes" id="UP000279259"/>
    </source>
</evidence>
<dbReference type="PANTHER" id="PTHR31313:SF78">
    <property type="entry name" value="TRANSCRIPTION FACTOR DOMAIN-CONTAINING PROTEIN"/>
    <property type="match status" value="1"/>
</dbReference>
<accession>A0A427YKL5</accession>
<dbReference type="Pfam" id="PF04082">
    <property type="entry name" value="Fungal_trans"/>
    <property type="match status" value="1"/>
</dbReference>
<reference evidence="9 10" key="1">
    <citation type="submission" date="2018-11" db="EMBL/GenBank/DDBJ databases">
        <title>Genome sequence of Saitozyma podzolica DSM 27192.</title>
        <authorList>
            <person name="Aliyu H."/>
            <person name="Gorte O."/>
            <person name="Ochsenreither K."/>
        </authorList>
    </citation>
    <scope>NUCLEOTIDE SEQUENCE [LARGE SCALE GENOMIC DNA]</scope>
    <source>
        <strain evidence="9 10">DSM 27192</strain>
    </source>
</reference>
<evidence type="ECO:0000313" key="9">
    <source>
        <dbReference type="EMBL" id="RSH91638.1"/>
    </source>
</evidence>
<protein>
    <recommendedName>
        <fullName evidence="8">Xylanolytic transcriptional activator regulatory domain-containing protein</fullName>
    </recommendedName>
</protein>
<evidence type="ECO:0000259" key="8">
    <source>
        <dbReference type="SMART" id="SM00906"/>
    </source>
</evidence>
<dbReference type="SMART" id="SM00906">
    <property type="entry name" value="Fungal_trans"/>
    <property type="match status" value="1"/>
</dbReference>
<keyword evidence="10" id="KW-1185">Reference proteome</keyword>
<feature type="domain" description="Xylanolytic transcriptional activator regulatory" evidence="8">
    <location>
        <begin position="249"/>
        <end position="326"/>
    </location>
</feature>
<evidence type="ECO:0000256" key="4">
    <source>
        <dbReference type="ARBA" id="ARBA00023125"/>
    </source>
</evidence>
<keyword evidence="4" id="KW-0238">DNA-binding</keyword>
<sequence length="732" mass="80288">MAQEEASSSSSSRKRSSRACDGCKQLKCEDIRDSATTGESSCKLCREFHQICTFTAPVRKRGPAPGFRRRSVRTPSAEPISTSIPSERQPTSLSPTQPAVTHEAEAEPSSSSVHGSAQGRYDGTSTPPTIPPTRPESRVQHRRPLLGLPPTMVDELLAVYFTHVHNVWPLIYKPLFNPHVTSAPLLLSMLAIAACVAPSATKDGFDGHKLFRMAESSLHHCRMESRVDIVQAMILMSLRQTGNGDKGSAFLYAGRACTMVLNLGLNLAPSVAPDSASQSQVDDETRSRVFWNCYVLDKSLAEETGRSFLLPYRRCTTPLPSHTEVDELETWPPLPMSSAPLPKSVRHVVPRRGYVVSCFVWTCRLAMIVEEILSLQAQGPPISTDPWDQQFAARQKTAKDQWQAAEELSQQLKLWRQSLPRHLDVNPTSRISPLPHHVVGLAWYTTANILLHSRFIQRRRVSIASASPITEQQDITSRAHAACSEAAQETVDLLRYLDQHKLLGHVSSDIIHILSLATLFEAFDSTDTNPQLSQRAKDNFSQCCIWLRDFSSSWPAASAHKLFFEAVIQGGMKLSSNADEYVVTPSSATLGTSPSMTEGIQAIRRTLSIVEPSAVQAATTTNGPSTLLQLPQYYWNHLQGASTQVPATPAWEDLLNFTTSPEVETSLLAGWDANMTGPNRVTVDTTMDWLAGTGVGTEQGPGGGFLSGVATMDQAEISSALMRYMMDAAKVQ</sequence>
<feature type="compositionally biased region" description="Basic residues" evidence="7">
    <location>
        <begin position="58"/>
        <end position="72"/>
    </location>
</feature>
<name>A0A427YKL5_9TREE</name>
<dbReference type="GO" id="GO:0000981">
    <property type="term" value="F:DNA-binding transcription factor activity, RNA polymerase II-specific"/>
    <property type="evidence" value="ECO:0007669"/>
    <property type="project" value="InterPro"/>
</dbReference>
<comment type="caution">
    <text evidence="9">The sequence shown here is derived from an EMBL/GenBank/DDBJ whole genome shotgun (WGS) entry which is preliminary data.</text>
</comment>
<dbReference type="EMBL" id="RSCD01000007">
    <property type="protein sequence ID" value="RSH91638.1"/>
    <property type="molecule type" value="Genomic_DNA"/>
</dbReference>
<evidence type="ECO:0000256" key="7">
    <source>
        <dbReference type="SAM" id="MobiDB-lite"/>
    </source>
</evidence>
<evidence type="ECO:0000256" key="3">
    <source>
        <dbReference type="ARBA" id="ARBA00023015"/>
    </source>
</evidence>
<keyword evidence="1" id="KW-0479">Metal-binding</keyword>
<evidence type="ECO:0000256" key="1">
    <source>
        <dbReference type="ARBA" id="ARBA00022723"/>
    </source>
</evidence>
<feature type="region of interest" description="Disordered" evidence="7">
    <location>
        <begin position="1"/>
        <end position="21"/>
    </location>
</feature>
<dbReference type="AlphaFoldDB" id="A0A427YKL5"/>
<dbReference type="GO" id="GO:0003677">
    <property type="term" value="F:DNA binding"/>
    <property type="evidence" value="ECO:0007669"/>
    <property type="project" value="UniProtKB-KW"/>
</dbReference>
<dbReference type="InterPro" id="IPR007219">
    <property type="entry name" value="XnlR_reg_dom"/>
</dbReference>
<keyword evidence="2" id="KW-0862">Zinc</keyword>
<dbReference type="SUPFAM" id="SSF57701">
    <property type="entry name" value="Zn2/Cys6 DNA-binding domain"/>
    <property type="match status" value="1"/>
</dbReference>
<feature type="compositionally biased region" description="Polar residues" evidence="7">
    <location>
        <begin position="79"/>
        <end position="99"/>
    </location>
</feature>
<dbReference type="GO" id="GO:0006351">
    <property type="term" value="P:DNA-templated transcription"/>
    <property type="evidence" value="ECO:0007669"/>
    <property type="project" value="InterPro"/>
</dbReference>
<keyword evidence="6" id="KW-0539">Nucleus</keyword>
<feature type="region of interest" description="Disordered" evidence="7">
    <location>
        <begin position="58"/>
        <end position="141"/>
    </location>
</feature>
<dbReference type="STRING" id="1890683.A0A427YKL5"/>
<dbReference type="InterPro" id="IPR051615">
    <property type="entry name" value="Transcr_Regulatory_Elem"/>
</dbReference>
<dbReference type="InterPro" id="IPR036864">
    <property type="entry name" value="Zn2-C6_fun-type_DNA-bd_sf"/>
</dbReference>
<dbReference type="Proteomes" id="UP000279259">
    <property type="component" value="Unassembled WGS sequence"/>
</dbReference>
<proteinExistence type="predicted"/>
<dbReference type="PANTHER" id="PTHR31313">
    <property type="entry name" value="TY1 ENHANCER ACTIVATOR"/>
    <property type="match status" value="1"/>
</dbReference>
<dbReference type="OrthoDB" id="2123952at2759"/>
<evidence type="ECO:0000256" key="2">
    <source>
        <dbReference type="ARBA" id="ARBA00022833"/>
    </source>
</evidence>